<keyword evidence="1" id="KW-0472">Membrane</keyword>
<dbReference type="STRING" id="204536.SULAZ_0845"/>
<reference evidence="2 3" key="1">
    <citation type="journal article" date="2009" name="J. Bacteriol.">
        <title>Complete and draft genome sequences of six members of the Aquificales.</title>
        <authorList>
            <person name="Reysenbach A.L."/>
            <person name="Hamamura N."/>
            <person name="Podar M."/>
            <person name="Griffiths E."/>
            <person name="Ferreira S."/>
            <person name="Hochstein R."/>
            <person name="Heidelberg J."/>
            <person name="Johnson J."/>
            <person name="Mead D."/>
            <person name="Pohorille A."/>
            <person name="Sarmiento M."/>
            <person name="Schweighofer K."/>
            <person name="Seshadri R."/>
            <person name="Voytek M.A."/>
        </authorList>
    </citation>
    <scope>NUCLEOTIDE SEQUENCE [LARGE SCALE GENOMIC DNA]</scope>
    <source>
        <strain evidence="3">Az-Fu1 / DSM 15241 / OCM 825</strain>
    </source>
</reference>
<feature type="transmembrane region" description="Helical" evidence="1">
    <location>
        <begin position="6"/>
        <end position="29"/>
    </location>
</feature>
<feature type="transmembrane region" description="Helical" evidence="1">
    <location>
        <begin position="85"/>
        <end position="107"/>
    </location>
</feature>
<feature type="transmembrane region" description="Helical" evidence="1">
    <location>
        <begin position="119"/>
        <end position="139"/>
    </location>
</feature>
<organism evidence="2 3">
    <name type="scientific">Sulfurihydrogenibium azorense (strain DSM 15241 / OCM 825 / Az-Fu1)</name>
    <dbReference type="NCBI Taxonomy" id="204536"/>
    <lineage>
        <taxon>Bacteria</taxon>
        <taxon>Pseudomonadati</taxon>
        <taxon>Aquificota</taxon>
        <taxon>Aquificia</taxon>
        <taxon>Aquificales</taxon>
        <taxon>Hydrogenothermaceae</taxon>
        <taxon>Sulfurihydrogenibium</taxon>
    </lineage>
</organism>
<dbReference type="KEGG" id="saf:SULAZ_0845"/>
<sequence>MYLLFKYFHILSVIGWVSSTSSLGIYLLYKTFIKKDLSNQEEIRSFYRFLTVFELLFFGFVVVFGLGMVFHGGLTLESSWLKYKILIVFGFFLPLEVVNGIMVFKYVKNERWYLIYDKFILAITFPLVIAGLVVIYLAVFKP</sequence>
<keyword evidence="1" id="KW-1133">Transmembrane helix</keyword>
<proteinExistence type="predicted"/>
<feature type="transmembrane region" description="Helical" evidence="1">
    <location>
        <begin position="49"/>
        <end position="73"/>
    </location>
</feature>
<accession>C1DUN7</accession>
<evidence type="ECO:0000256" key="1">
    <source>
        <dbReference type="SAM" id="Phobius"/>
    </source>
</evidence>
<dbReference type="AlphaFoldDB" id="C1DUN7"/>
<dbReference type="HOGENOM" id="CLU_153802_0_0_0"/>
<evidence type="ECO:0000313" key="2">
    <source>
        <dbReference type="EMBL" id="ACN98203.1"/>
    </source>
</evidence>
<dbReference type="eggNOG" id="ENOG502ZUUF">
    <property type="taxonomic scope" value="Bacteria"/>
</dbReference>
<dbReference type="OrthoDB" id="14342at2"/>
<gene>
    <name evidence="2" type="ordered locus">SULAZ_0845</name>
</gene>
<evidence type="ECO:0000313" key="3">
    <source>
        <dbReference type="Proteomes" id="UP000001369"/>
    </source>
</evidence>
<name>C1DUN7_SULAA</name>
<dbReference type="Proteomes" id="UP000001369">
    <property type="component" value="Chromosome"/>
</dbReference>
<protein>
    <recommendedName>
        <fullName evidence="4">Protoporphyrinogen IX oxidase</fullName>
    </recommendedName>
</protein>
<dbReference type="RefSeq" id="WP_012673528.1">
    <property type="nucleotide sequence ID" value="NC_012438.1"/>
</dbReference>
<evidence type="ECO:0008006" key="4">
    <source>
        <dbReference type="Google" id="ProtNLM"/>
    </source>
</evidence>
<dbReference type="EMBL" id="CP001229">
    <property type="protein sequence ID" value="ACN98203.1"/>
    <property type="molecule type" value="Genomic_DNA"/>
</dbReference>
<keyword evidence="1" id="KW-0812">Transmembrane</keyword>
<keyword evidence="3" id="KW-1185">Reference proteome</keyword>